<dbReference type="RefSeq" id="WP_249503382.1">
    <property type="nucleotide sequence ID" value="NZ_CP097253.1"/>
</dbReference>
<dbReference type="PROSITE" id="PS50113">
    <property type="entry name" value="PAC"/>
    <property type="match status" value="2"/>
</dbReference>
<dbReference type="InterPro" id="IPR035965">
    <property type="entry name" value="PAS-like_dom_sf"/>
</dbReference>
<dbReference type="InterPro" id="IPR013656">
    <property type="entry name" value="PAS_4"/>
</dbReference>
<keyword evidence="11" id="KW-0418">Kinase</keyword>
<dbReference type="InterPro" id="IPR036890">
    <property type="entry name" value="HATPase_C_sf"/>
</dbReference>
<organism evidence="18 19">
    <name type="scientific">Sphingomonas glaciei</name>
    <dbReference type="NCBI Taxonomy" id="2938948"/>
    <lineage>
        <taxon>Bacteria</taxon>
        <taxon>Pseudomonadati</taxon>
        <taxon>Pseudomonadota</taxon>
        <taxon>Alphaproteobacteria</taxon>
        <taxon>Sphingomonadales</taxon>
        <taxon>Sphingomonadaceae</taxon>
        <taxon>Sphingomonas</taxon>
    </lineage>
</organism>
<evidence type="ECO:0000256" key="12">
    <source>
        <dbReference type="ARBA" id="ARBA00022840"/>
    </source>
</evidence>
<dbReference type="PANTHER" id="PTHR41523">
    <property type="entry name" value="TWO-COMPONENT SYSTEM SENSOR PROTEIN"/>
    <property type="match status" value="1"/>
</dbReference>
<comment type="catalytic activity">
    <reaction evidence="1">
        <text>ATP + protein L-histidine = ADP + protein N-phospho-L-histidine.</text>
        <dbReference type="EC" id="2.7.13.3"/>
    </reaction>
</comment>
<evidence type="ECO:0000313" key="18">
    <source>
        <dbReference type="EMBL" id="UUR07596.1"/>
    </source>
</evidence>
<evidence type="ECO:0000256" key="5">
    <source>
        <dbReference type="ARBA" id="ARBA00022606"/>
    </source>
</evidence>
<dbReference type="NCBIfam" id="TIGR00229">
    <property type="entry name" value="sensory_box"/>
    <property type="match status" value="2"/>
</dbReference>
<dbReference type="EC" id="2.7.13.3" evidence="2"/>
<evidence type="ECO:0000256" key="10">
    <source>
        <dbReference type="ARBA" id="ARBA00022741"/>
    </source>
</evidence>
<evidence type="ECO:0000256" key="6">
    <source>
        <dbReference type="ARBA" id="ARBA00022630"/>
    </source>
</evidence>
<evidence type="ECO:0000256" key="7">
    <source>
        <dbReference type="ARBA" id="ARBA00022643"/>
    </source>
</evidence>
<dbReference type="PROSITE" id="PS50112">
    <property type="entry name" value="PAS"/>
    <property type="match status" value="1"/>
</dbReference>
<keyword evidence="13" id="KW-0157">Chromophore</keyword>
<dbReference type="Gene3D" id="3.30.450.20">
    <property type="entry name" value="PAS domain"/>
    <property type="match status" value="2"/>
</dbReference>
<dbReference type="InterPro" id="IPR000700">
    <property type="entry name" value="PAS-assoc_C"/>
</dbReference>
<keyword evidence="6" id="KW-0285">Flavoprotein</keyword>
<evidence type="ECO:0000256" key="4">
    <source>
        <dbReference type="ARBA" id="ARBA00022553"/>
    </source>
</evidence>
<sequence length="485" mass="54687">MSQMPKRGPVDHAREYWRTPLVLPPSNEFRSPCIEDENFRRLATFLPTLCWLARGDGYIIWYNQRWHDYCGTQPEQMEGWGWQSVHDPEQLAAVLTTWQRSIALGEPFEMVFPLRGADGRFRPFLTRIVPARNEAGEVVRWYGVNTEIGDQVRAEDALRQSESKFEVLTDAMPQMVWTARPDGAHDYFNAQWYAFTGVPVGQTDGAGWAEMFHPDDRALAQQKWRHSLDTGEPYEVEYRLRHHTGAFRWTLGCAQPVRDSEGKITRWIGTCTDIDASRRAAEQTELLGRELSHRIKNIFAVIGGIISITGRNSAELRPVMKELLDRIAALGRAHNFARPHSPESRPEDRAGTLHGLVSVLLEPYTDGQNNRVRVSGDEVPVDDRGATPLSLALHELATNSAKYGALSTEEGGVAVSILRQEPRVCLSWHEAGGPEIESTPGRIGFGTQLADIAIERQLGGTIKREWRREGLVVTIDVPVSHLWRG</sequence>
<dbReference type="Pfam" id="PF07536">
    <property type="entry name" value="HWE_HK"/>
    <property type="match status" value="1"/>
</dbReference>
<evidence type="ECO:0000256" key="2">
    <source>
        <dbReference type="ARBA" id="ARBA00012438"/>
    </source>
</evidence>
<evidence type="ECO:0000256" key="1">
    <source>
        <dbReference type="ARBA" id="ARBA00000085"/>
    </source>
</evidence>
<keyword evidence="7" id="KW-0288">FMN</keyword>
<dbReference type="SUPFAM" id="SSF55874">
    <property type="entry name" value="ATPase domain of HSP90 chaperone/DNA topoisomerase II/histidine kinase"/>
    <property type="match status" value="1"/>
</dbReference>
<dbReference type="PANTHER" id="PTHR41523:SF8">
    <property type="entry name" value="ETHYLENE RESPONSE SENSOR PROTEIN"/>
    <property type="match status" value="1"/>
</dbReference>
<keyword evidence="12" id="KW-0067">ATP-binding</keyword>
<keyword evidence="10" id="KW-0547">Nucleotide-binding</keyword>
<dbReference type="Pfam" id="PF08447">
    <property type="entry name" value="PAS_3"/>
    <property type="match status" value="1"/>
</dbReference>
<reference evidence="18 19" key="1">
    <citation type="submission" date="2022-05" db="EMBL/GenBank/DDBJ databases">
        <title>S8-45 Sphingomonas ultraviolaceadurans.</title>
        <authorList>
            <person name="Liu Y."/>
        </authorList>
    </citation>
    <scope>NUCLEOTIDE SEQUENCE [LARGE SCALE GENOMIC DNA]</scope>
    <source>
        <strain evidence="18 19">S8-45</strain>
    </source>
</reference>
<dbReference type="EMBL" id="CP097253">
    <property type="protein sequence ID" value="UUR07596.1"/>
    <property type="molecule type" value="Genomic_DNA"/>
</dbReference>
<dbReference type="SMART" id="SM00911">
    <property type="entry name" value="HWE_HK"/>
    <property type="match status" value="1"/>
</dbReference>
<feature type="domain" description="PAC" evidence="17">
    <location>
        <begin position="234"/>
        <end position="286"/>
    </location>
</feature>
<dbReference type="InterPro" id="IPR000014">
    <property type="entry name" value="PAS"/>
</dbReference>
<feature type="domain" description="PAC" evidence="17">
    <location>
        <begin position="106"/>
        <end position="160"/>
    </location>
</feature>
<gene>
    <name evidence="18" type="ORF">M1K48_11730</name>
</gene>
<keyword evidence="5" id="KW-0716">Sensory transduction</keyword>
<dbReference type="SMART" id="SM00091">
    <property type="entry name" value="PAS"/>
    <property type="match status" value="2"/>
</dbReference>
<evidence type="ECO:0000256" key="9">
    <source>
        <dbReference type="ARBA" id="ARBA00022737"/>
    </source>
</evidence>
<dbReference type="InterPro" id="IPR001610">
    <property type="entry name" value="PAC"/>
</dbReference>
<keyword evidence="8" id="KW-0808">Transferase</keyword>
<evidence type="ECO:0000256" key="8">
    <source>
        <dbReference type="ARBA" id="ARBA00022679"/>
    </source>
</evidence>
<dbReference type="InterPro" id="IPR013655">
    <property type="entry name" value="PAS_fold_3"/>
</dbReference>
<evidence type="ECO:0000259" key="17">
    <source>
        <dbReference type="PROSITE" id="PS50113"/>
    </source>
</evidence>
<accession>A0ABY5MUF2</accession>
<dbReference type="SUPFAM" id="SSF55785">
    <property type="entry name" value="PYP-like sensor domain (PAS domain)"/>
    <property type="match status" value="2"/>
</dbReference>
<dbReference type="SMART" id="SM00086">
    <property type="entry name" value="PAC"/>
    <property type="match status" value="2"/>
</dbReference>
<proteinExistence type="predicted"/>
<feature type="domain" description="PAS" evidence="16">
    <location>
        <begin position="161"/>
        <end position="231"/>
    </location>
</feature>
<evidence type="ECO:0000256" key="14">
    <source>
        <dbReference type="ARBA" id="ARBA00023026"/>
    </source>
</evidence>
<name>A0ABY5MUF2_9SPHN</name>
<evidence type="ECO:0000256" key="11">
    <source>
        <dbReference type="ARBA" id="ARBA00022777"/>
    </source>
</evidence>
<keyword evidence="3" id="KW-0600">Photoreceptor protein</keyword>
<keyword evidence="15" id="KW-0675">Receptor</keyword>
<evidence type="ECO:0000256" key="15">
    <source>
        <dbReference type="ARBA" id="ARBA00023170"/>
    </source>
</evidence>
<evidence type="ECO:0000256" key="13">
    <source>
        <dbReference type="ARBA" id="ARBA00022991"/>
    </source>
</evidence>
<dbReference type="InterPro" id="IPR011102">
    <property type="entry name" value="Sig_transdc_His_kinase_HWE"/>
</dbReference>
<protein>
    <recommendedName>
        <fullName evidence="2">histidine kinase</fullName>
        <ecNumber evidence="2">2.7.13.3</ecNumber>
    </recommendedName>
</protein>
<keyword evidence="19" id="KW-1185">Reference proteome</keyword>
<evidence type="ECO:0000256" key="3">
    <source>
        <dbReference type="ARBA" id="ARBA00022543"/>
    </source>
</evidence>
<dbReference type="Proteomes" id="UP000831921">
    <property type="component" value="Chromosome"/>
</dbReference>
<dbReference type="Pfam" id="PF08448">
    <property type="entry name" value="PAS_4"/>
    <property type="match status" value="1"/>
</dbReference>
<keyword evidence="4" id="KW-0597">Phosphoprotein</keyword>
<evidence type="ECO:0000313" key="19">
    <source>
        <dbReference type="Proteomes" id="UP000831921"/>
    </source>
</evidence>
<keyword evidence="14" id="KW-0843">Virulence</keyword>
<evidence type="ECO:0000259" key="16">
    <source>
        <dbReference type="PROSITE" id="PS50112"/>
    </source>
</evidence>
<dbReference type="CDD" id="cd00130">
    <property type="entry name" value="PAS"/>
    <property type="match status" value="2"/>
</dbReference>
<dbReference type="Gene3D" id="3.30.565.10">
    <property type="entry name" value="Histidine kinase-like ATPase, C-terminal domain"/>
    <property type="match status" value="1"/>
</dbReference>
<keyword evidence="9" id="KW-0677">Repeat</keyword>